<evidence type="ECO:0000313" key="1">
    <source>
        <dbReference type="EMBL" id="PMD51554.1"/>
    </source>
</evidence>
<gene>
    <name evidence="1" type="ORF">K444DRAFT_708029</name>
</gene>
<reference evidence="1 2" key="1">
    <citation type="submission" date="2016-04" db="EMBL/GenBank/DDBJ databases">
        <title>A degradative enzymes factory behind the ericoid mycorrhizal symbiosis.</title>
        <authorList>
            <consortium name="DOE Joint Genome Institute"/>
            <person name="Martino E."/>
            <person name="Morin E."/>
            <person name="Grelet G."/>
            <person name="Kuo A."/>
            <person name="Kohler A."/>
            <person name="Daghino S."/>
            <person name="Barry K."/>
            <person name="Choi C."/>
            <person name="Cichocki N."/>
            <person name="Clum A."/>
            <person name="Copeland A."/>
            <person name="Hainaut M."/>
            <person name="Haridas S."/>
            <person name="Labutti K."/>
            <person name="Lindquist E."/>
            <person name="Lipzen A."/>
            <person name="Khouja H.-R."/>
            <person name="Murat C."/>
            <person name="Ohm R."/>
            <person name="Olson A."/>
            <person name="Spatafora J."/>
            <person name="Veneault-Fourrey C."/>
            <person name="Henrissat B."/>
            <person name="Grigoriev I."/>
            <person name="Martin F."/>
            <person name="Perotto S."/>
        </authorList>
    </citation>
    <scope>NUCLEOTIDE SEQUENCE [LARGE SCALE GENOMIC DNA]</scope>
    <source>
        <strain evidence="1 2">E</strain>
    </source>
</reference>
<name>A0A2J6SLB7_9HELO</name>
<sequence>MPLLSSHIFGCLATGNSTWIQSQTTRKRSYELPAKNSFFGEDKRVNHSKLISATGNTATYSDALGDATGGNPSAYLDWKEKQYAVEMAAIKPPTATDVISTLQKTNFSSEDSIIALTNVLYVNQAPTLVLSSSDTHIVAIQPSFSQLDIKDLDAKSNGPPTMDEGIFERRDTKAGQEDTQLYTPYLVKLTTRLQAGKSKSSTPSIGLQLGKLVVTSPTLFPPGDRAATNTSTPWQDTNYVAVLNPVDRSVWVLFNYEPMDDIMDSGRDSLPVPLPGTTSPALVLPDAPVGQMPVFDVAQLLPPASVQKWAPEGSTPVLFTISEMVGSIQSTCSMRGMEASYLLLTELAAGLS</sequence>
<organism evidence="1 2">
    <name type="scientific">Hyaloscypha bicolor E</name>
    <dbReference type="NCBI Taxonomy" id="1095630"/>
    <lineage>
        <taxon>Eukaryota</taxon>
        <taxon>Fungi</taxon>
        <taxon>Dikarya</taxon>
        <taxon>Ascomycota</taxon>
        <taxon>Pezizomycotina</taxon>
        <taxon>Leotiomycetes</taxon>
        <taxon>Helotiales</taxon>
        <taxon>Hyaloscyphaceae</taxon>
        <taxon>Hyaloscypha</taxon>
        <taxon>Hyaloscypha bicolor</taxon>
    </lineage>
</organism>
<dbReference type="InParanoid" id="A0A2J6SLB7"/>
<keyword evidence="2" id="KW-1185">Reference proteome</keyword>
<proteinExistence type="predicted"/>
<dbReference type="GeneID" id="36596250"/>
<dbReference type="AlphaFoldDB" id="A0A2J6SLB7"/>
<dbReference type="RefSeq" id="XP_024728458.1">
    <property type="nucleotide sequence ID" value="XM_024888174.1"/>
</dbReference>
<dbReference type="EMBL" id="KZ613912">
    <property type="protein sequence ID" value="PMD51554.1"/>
    <property type="molecule type" value="Genomic_DNA"/>
</dbReference>
<protein>
    <submittedName>
        <fullName evidence="1">Uncharacterized protein</fullName>
    </submittedName>
</protein>
<evidence type="ECO:0000313" key="2">
    <source>
        <dbReference type="Proteomes" id="UP000235371"/>
    </source>
</evidence>
<dbReference type="Proteomes" id="UP000235371">
    <property type="component" value="Unassembled WGS sequence"/>
</dbReference>
<accession>A0A2J6SLB7</accession>